<evidence type="ECO:0000256" key="1">
    <source>
        <dbReference type="ARBA" id="ARBA00022670"/>
    </source>
</evidence>
<dbReference type="NCBIfam" id="TIGR01414">
    <property type="entry name" value="autotrans_barl"/>
    <property type="match status" value="1"/>
</dbReference>
<dbReference type="PANTHER" id="PTHR35037:SF3">
    <property type="entry name" value="C-TERMINAL REGION OF AIDA-LIKE PROTEIN"/>
    <property type="match status" value="1"/>
</dbReference>
<dbReference type="RefSeq" id="WP_307684953.1">
    <property type="nucleotide sequence ID" value="NZ_JAUSRD010000005.1"/>
</dbReference>
<comment type="similarity">
    <text evidence="5">Belongs to the peptidase S8 family.</text>
</comment>
<dbReference type="EMBL" id="JAUSRD010000005">
    <property type="protein sequence ID" value="MDP9893370.1"/>
    <property type="molecule type" value="Genomic_DNA"/>
</dbReference>
<evidence type="ECO:0000313" key="8">
    <source>
        <dbReference type="EMBL" id="MDP9893370.1"/>
    </source>
</evidence>
<feature type="domain" description="Autotransporter" evidence="7">
    <location>
        <begin position="735"/>
        <end position="1014"/>
    </location>
</feature>
<dbReference type="CDD" id="cd01344">
    <property type="entry name" value="PL2_Passenger_AT"/>
    <property type="match status" value="1"/>
</dbReference>
<dbReference type="InterPro" id="IPR036709">
    <property type="entry name" value="Autotransporte_beta_dom_sf"/>
</dbReference>
<dbReference type="Pfam" id="PF00082">
    <property type="entry name" value="Peptidase_S8"/>
    <property type="match status" value="1"/>
</dbReference>
<dbReference type="InterPro" id="IPR034061">
    <property type="entry name" value="Peptidases_S8_Autotransporter"/>
</dbReference>
<dbReference type="InterPro" id="IPR051551">
    <property type="entry name" value="Autotransporter_adhesion"/>
</dbReference>
<evidence type="ECO:0000256" key="3">
    <source>
        <dbReference type="ARBA" id="ARBA00022801"/>
    </source>
</evidence>
<evidence type="ECO:0000313" key="9">
    <source>
        <dbReference type="Proteomes" id="UP001242045"/>
    </source>
</evidence>
<dbReference type="Gene3D" id="2.160.20.20">
    <property type="match status" value="1"/>
</dbReference>
<feature type="signal peptide" evidence="6">
    <location>
        <begin position="1"/>
        <end position="25"/>
    </location>
</feature>
<gene>
    <name evidence="8" type="ORF">J2W31_002485</name>
</gene>
<dbReference type="Pfam" id="PF18883">
    <property type="entry name" value="AC_1"/>
    <property type="match status" value="1"/>
</dbReference>
<keyword evidence="3 5" id="KW-0378">Hydrolase</keyword>
<keyword evidence="1 5" id="KW-0645">Protease</keyword>
<dbReference type="NCBIfam" id="TIGR02601">
    <property type="entry name" value="autotrns_rpt"/>
    <property type="match status" value="1"/>
</dbReference>
<dbReference type="EC" id="3.4.21.-" evidence="8"/>
<reference evidence="8" key="1">
    <citation type="submission" date="2023-07" db="EMBL/GenBank/DDBJ databases">
        <title>Sorghum-associated microbial communities from plants grown in Nebraska, USA.</title>
        <authorList>
            <person name="Schachtman D."/>
        </authorList>
    </citation>
    <scope>NUCLEOTIDE SEQUENCE</scope>
    <source>
        <strain evidence="8">DS3754</strain>
    </source>
</reference>
<evidence type="ECO:0000259" key="7">
    <source>
        <dbReference type="PROSITE" id="PS51208"/>
    </source>
</evidence>
<feature type="active site" description="Charge relay system" evidence="5">
    <location>
        <position position="324"/>
    </location>
</feature>
<dbReference type="InterPro" id="IPR015500">
    <property type="entry name" value="Peptidase_S8_subtilisin-rel"/>
</dbReference>
<evidence type="ECO:0000256" key="5">
    <source>
        <dbReference type="PROSITE-ProRule" id="PRU01240"/>
    </source>
</evidence>
<dbReference type="GO" id="GO:0019867">
    <property type="term" value="C:outer membrane"/>
    <property type="evidence" value="ECO:0007669"/>
    <property type="project" value="InterPro"/>
</dbReference>
<dbReference type="InterPro" id="IPR022398">
    <property type="entry name" value="Peptidase_S8_His-AS"/>
</dbReference>
<dbReference type="PANTHER" id="PTHR35037">
    <property type="entry name" value="C-TERMINAL REGION OF AIDA-LIKE PROTEIN"/>
    <property type="match status" value="1"/>
</dbReference>
<dbReference type="PROSITE" id="PS00137">
    <property type="entry name" value="SUBTILASE_HIS"/>
    <property type="match status" value="1"/>
</dbReference>
<evidence type="ECO:0000256" key="6">
    <source>
        <dbReference type="SAM" id="SignalP"/>
    </source>
</evidence>
<dbReference type="PROSITE" id="PS51892">
    <property type="entry name" value="SUBTILASE"/>
    <property type="match status" value="1"/>
</dbReference>
<name>A0AAW8CX84_9BURK</name>
<dbReference type="AlphaFoldDB" id="A0AAW8CX84"/>
<evidence type="ECO:0000256" key="4">
    <source>
        <dbReference type="ARBA" id="ARBA00022825"/>
    </source>
</evidence>
<dbReference type="Pfam" id="PF12951">
    <property type="entry name" value="PATR"/>
    <property type="match status" value="1"/>
</dbReference>
<proteinExistence type="inferred from homology"/>
<dbReference type="InterPro" id="IPR006315">
    <property type="entry name" value="OM_autotransptr_brl_dom"/>
</dbReference>
<dbReference type="InterPro" id="IPR023828">
    <property type="entry name" value="Peptidase_S8_Ser-AS"/>
</dbReference>
<dbReference type="InterPro" id="IPR036852">
    <property type="entry name" value="Peptidase_S8/S53_dom_sf"/>
</dbReference>
<dbReference type="PROSITE" id="PS51208">
    <property type="entry name" value="AUTOTRANSPORTER"/>
    <property type="match status" value="1"/>
</dbReference>
<feature type="active site" description="Charge relay system" evidence="5">
    <location>
        <position position="112"/>
    </location>
</feature>
<feature type="active site" description="Charge relay system" evidence="5">
    <location>
        <position position="77"/>
    </location>
</feature>
<dbReference type="SMART" id="SM00869">
    <property type="entry name" value="Autotransporter"/>
    <property type="match status" value="1"/>
</dbReference>
<dbReference type="GO" id="GO:0006508">
    <property type="term" value="P:proteolysis"/>
    <property type="evidence" value="ECO:0007669"/>
    <property type="project" value="UniProtKB-KW"/>
</dbReference>
<protein>
    <submittedName>
        <fullName evidence="8">Subtilase-type serine protease</fullName>
        <ecNumber evidence="8">3.4.21.-</ecNumber>
    </submittedName>
</protein>
<dbReference type="InterPro" id="IPR011050">
    <property type="entry name" value="Pectin_lyase_fold/virulence"/>
</dbReference>
<dbReference type="Gene3D" id="3.40.50.200">
    <property type="entry name" value="Peptidase S8/S53 domain"/>
    <property type="match status" value="1"/>
</dbReference>
<evidence type="ECO:0000256" key="2">
    <source>
        <dbReference type="ARBA" id="ARBA00022729"/>
    </source>
</evidence>
<dbReference type="PRINTS" id="PR00723">
    <property type="entry name" value="SUBTILISIN"/>
</dbReference>
<dbReference type="CDD" id="cd04848">
    <property type="entry name" value="Peptidases_S8_Autotransporter_serine_protease_like"/>
    <property type="match status" value="1"/>
</dbReference>
<dbReference type="Proteomes" id="UP001242045">
    <property type="component" value="Unassembled WGS sequence"/>
</dbReference>
<feature type="chain" id="PRO_5043387039" evidence="6">
    <location>
        <begin position="26"/>
        <end position="1014"/>
    </location>
</feature>
<dbReference type="Gene3D" id="2.40.128.130">
    <property type="entry name" value="Autotransporter beta-domain"/>
    <property type="match status" value="1"/>
</dbReference>
<dbReference type="Pfam" id="PF03797">
    <property type="entry name" value="Autotransporter"/>
    <property type="match status" value="1"/>
</dbReference>
<dbReference type="InterPro" id="IPR013425">
    <property type="entry name" value="Autotrns_rpt"/>
</dbReference>
<dbReference type="InterPro" id="IPR012332">
    <property type="entry name" value="Autotransporter_pectin_lyase_C"/>
</dbReference>
<dbReference type="InterPro" id="IPR043990">
    <property type="entry name" value="AC_1"/>
</dbReference>
<keyword evidence="4 5" id="KW-0720">Serine protease</keyword>
<comment type="caution">
    <text evidence="8">The sequence shown here is derived from an EMBL/GenBank/DDBJ whole genome shotgun (WGS) entry which is preliminary data.</text>
</comment>
<dbReference type="SUPFAM" id="SSF103515">
    <property type="entry name" value="Autotransporter"/>
    <property type="match status" value="1"/>
</dbReference>
<dbReference type="GO" id="GO:0004252">
    <property type="term" value="F:serine-type endopeptidase activity"/>
    <property type="evidence" value="ECO:0007669"/>
    <property type="project" value="UniProtKB-UniRule"/>
</dbReference>
<keyword evidence="2 6" id="KW-0732">Signal</keyword>
<dbReference type="PROSITE" id="PS00138">
    <property type="entry name" value="SUBTILASE_SER"/>
    <property type="match status" value="1"/>
</dbReference>
<sequence>MTSKRMNRLALAMALAGLATHQAWAIQTYAGDPGMIGAPATWRTAEFMRDWGLVAMGTEYAYAAGVSGAGIRIGEVDSGYDASHPEFPVSRYHGVLVGAIPGAYDGAYNDRHGTHVGGTIAASRDGGAAVQNMHGVAFNADLFVANTAKTDGANFGRPLPGDSAVITVDNQHIADAYRAANAQGVRIISTSWGSPPAGEQYNTLAQLHTANGYYVANNTWIQGAFDAAKTGTLMVFSAGNGGWLNPSPRAAAPYFNPELEKNWLGVSALSAIGQSFNADGSINVPGTQRYNKCGVAKWSCVTAPGHLINGTVLAGGYASLSGTSMAAPHASGALALIMERFSYMTNEQVLTVLKTTATQNATIVDATGTGTMANPEAGQQVKVPDVVNGWGTPSLRRAMNGPGQFIGPFAVNTQGQNDTWSNDISDVAIRARRAEDAAEATAWETTRQTRGWTAGLPGGASDADRSEYATGVAREAARSTRVYQGSLEKLGAGTLTLSGQNSYTGSTAVNGGTLKAGAVNAFSGASAHSVGAGGTLDLAGFSQKLRSLTNSGVVSLVGAAPGTTLTITGAYVGNNGTLRMGIVPGLGSPASDRLVLDGAGASASGRTSVQIANVGSLGAMTIGNGVELISAINGATTTAQTTKDAFAVAGGHVDAGAYEYRLYAADVNGAGENWYLRSSAPSLGSQIPTYRAEVPMLSALPEQLRQGNLAMLGNSRARMGDDDARVGRNDAGDESGAPLRSAWGRVISTNLKISQQGTVSPRSEGQLTGLQAGTDLWADRNWRAGVYVGRLEGDARTRGFARGVFDLAVSSNDLRSDYLGLYGSFTSDAGFYADAVLQGGRHRYTAGPLDSSPSASGKGKSTLLSLEVGQSFALGSDWKIEPQLQLVHQRLNLDDVTLSGARVSQDTDSGWTVRAGVRLKGQIATGAGVLQPYARLNVYRTSSGTDVARFISPAGLTDIATGTGGTSTELAGGATLAVGERTSLYAEVGKLFASSGSARVKSGINASVGMRVKW</sequence>
<dbReference type="InterPro" id="IPR000209">
    <property type="entry name" value="Peptidase_S8/S53_dom"/>
</dbReference>
<dbReference type="SUPFAM" id="SSF52743">
    <property type="entry name" value="Subtilisin-like"/>
    <property type="match status" value="1"/>
</dbReference>
<dbReference type="InterPro" id="IPR005546">
    <property type="entry name" value="Autotransporte_beta"/>
</dbReference>
<accession>A0AAW8CX84</accession>
<organism evidence="8 9">
    <name type="scientific">Variovorax boronicumulans</name>
    <dbReference type="NCBI Taxonomy" id="436515"/>
    <lineage>
        <taxon>Bacteria</taxon>
        <taxon>Pseudomonadati</taxon>
        <taxon>Pseudomonadota</taxon>
        <taxon>Betaproteobacteria</taxon>
        <taxon>Burkholderiales</taxon>
        <taxon>Comamonadaceae</taxon>
        <taxon>Variovorax</taxon>
    </lineage>
</organism>
<dbReference type="SUPFAM" id="SSF51126">
    <property type="entry name" value="Pectin lyase-like"/>
    <property type="match status" value="1"/>
</dbReference>